<dbReference type="AlphaFoldDB" id="A0ABD1LGV9"/>
<reference evidence="1 2" key="1">
    <citation type="submission" date="2024-08" db="EMBL/GenBank/DDBJ databases">
        <title>Insights into the chromosomal genome structure of Flemingia macrophylla.</title>
        <authorList>
            <person name="Ding Y."/>
            <person name="Zhao Y."/>
            <person name="Bi W."/>
            <person name="Wu M."/>
            <person name="Zhao G."/>
            <person name="Gong Y."/>
            <person name="Li W."/>
            <person name="Zhang P."/>
        </authorList>
    </citation>
    <scope>NUCLEOTIDE SEQUENCE [LARGE SCALE GENOMIC DNA]</scope>
    <source>
        <strain evidence="1">DYQJB</strain>
        <tissue evidence="1">Leaf</tissue>
    </source>
</reference>
<dbReference type="EMBL" id="JBGMDY010000009">
    <property type="protein sequence ID" value="KAL2322749.1"/>
    <property type="molecule type" value="Genomic_DNA"/>
</dbReference>
<keyword evidence="2" id="KW-1185">Reference proteome</keyword>
<organism evidence="1 2">
    <name type="scientific">Flemingia macrophylla</name>
    <dbReference type="NCBI Taxonomy" id="520843"/>
    <lineage>
        <taxon>Eukaryota</taxon>
        <taxon>Viridiplantae</taxon>
        <taxon>Streptophyta</taxon>
        <taxon>Embryophyta</taxon>
        <taxon>Tracheophyta</taxon>
        <taxon>Spermatophyta</taxon>
        <taxon>Magnoliopsida</taxon>
        <taxon>eudicotyledons</taxon>
        <taxon>Gunneridae</taxon>
        <taxon>Pentapetalae</taxon>
        <taxon>rosids</taxon>
        <taxon>fabids</taxon>
        <taxon>Fabales</taxon>
        <taxon>Fabaceae</taxon>
        <taxon>Papilionoideae</taxon>
        <taxon>50 kb inversion clade</taxon>
        <taxon>NPAAA clade</taxon>
        <taxon>indigoferoid/millettioid clade</taxon>
        <taxon>Phaseoleae</taxon>
        <taxon>Flemingia</taxon>
    </lineage>
</organism>
<dbReference type="Proteomes" id="UP001603857">
    <property type="component" value="Unassembled WGS sequence"/>
</dbReference>
<comment type="caution">
    <text evidence="1">The sequence shown here is derived from an EMBL/GenBank/DDBJ whole genome shotgun (WGS) entry which is preliminary data.</text>
</comment>
<sequence>MKAKVLGKQPNKLQYILSQVDNATTDCFFEFQDMGRPETKNTCPIVLFLSIKSPHQSEYE</sequence>
<name>A0ABD1LGV9_9FABA</name>
<accession>A0ABD1LGV9</accession>
<protein>
    <submittedName>
        <fullName evidence="1">Uncharacterized protein</fullName>
    </submittedName>
</protein>
<proteinExistence type="predicted"/>
<evidence type="ECO:0000313" key="1">
    <source>
        <dbReference type="EMBL" id="KAL2322749.1"/>
    </source>
</evidence>
<gene>
    <name evidence="1" type="ORF">Fmac_027128</name>
</gene>
<evidence type="ECO:0000313" key="2">
    <source>
        <dbReference type="Proteomes" id="UP001603857"/>
    </source>
</evidence>